<dbReference type="InterPro" id="IPR002213">
    <property type="entry name" value="UDP_glucos_trans"/>
</dbReference>
<dbReference type="PROSITE" id="PS00375">
    <property type="entry name" value="UDPGT"/>
    <property type="match status" value="1"/>
</dbReference>
<reference evidence="6 7" key="1">
    <citation type="submission" date="2024-08" db="EMBL/GenBank/DDBJ databases">
        <title>Insights into the chromosomal genome structure of Flemingia macrophylla.</title>
        <authorList>
            <person name="Ding Y."/>
            <person name="Zhao Y."/>
            <person name="Bi W."/>
            <person name="Wu M."/>
            <person name="Zhao G."/>
            <person name="Gong Y."/>
            <person name="Li W."/>
            <person name="Zhang P."/>
        </authorList>
    </citation>
    <scope>NUCLEOTIDE SEQUENCE [LARGE SCALE GENOMIC DNA]</scope>
    <source>
        <strain evidence="6">DYQJB</strain>
        <tissue evidence="6">Leaf</tissue>
    </source>
</reference>
<name>A0ABD1L961_9FABA</name>
<comment type="similarity">
    <text evidence="1 4">Belongs to the UDP-glycosyltransferase family.</text>
</comment>
<keyword evidence="7" id="KW-1185">Reference proteome</keyword>
<keyword evidence="2 4" id="KW-0328">Glycosyltransferase</keyword>
<comment type="caution">
    <text evidence="6">The sequence shown here is derived from an EMBL/GenBank/DDBJ whole genome shotgun (WGS) entry which is preliminary data.</text>
</comment>
<proteinExistence type="inferred from homology"/>
<dbReference type="Gene3D" id="3.40.50.2000">
    <property type="entry name" value="Glycogen Phosphorylase B"/>
    <property type="match status" value="2"/>
</dbReference>
<dbReference type="FunFam" id="3.40.50.2000:FF:000054">
    <property type="entry name" value="Glycosyltransferase"/>
    <property type="match status" value="1"/>
</dbReference>
<evidence type="ECO:0000256" key="3">
    <source>
        <dbReference type="ARBA" id="ARBA00022679"/>
    </source>
</evidence>
<evidence type="ECO:0000256" key="2">
    <source>
        <dbReference type="ARBA" id="ARBA00022676"/>
    </source>
</evidence>
<dbReference type="AlphaFoldDB" id="A0ABD1L961"/>
<dbReference type="GO" id="GO:0016757">
    <property type="term" value="F:glycosyltransferase activity"/>
    <property type="evidence" value="ECO:0007669"/>
    <property type="project" value="UniProtKB-KW"/>
</dbReference>
<evidence type="ECO:0000313" key="7">
    <source>
        <dbReference type="Proteomes" id="UP001603857"/>
    </source>
</evidence>
<gene>
    <name evidence="6" type="ORF">Fmac_028912</name>
</gene>
<dbReference type="PANTHER" id="PTHR48045:SF18">
    <property type="entry name" value="GLYCOSYLTRANSFERASE"/>
    <property type="match status" value="1"/>
</dbReference>
<dbReference type="PANTHER" id="PTHR48045">
    <property type="entry name" value="UDP-GLYCOSYLTRANSFERASE 72B1"/>
    <property type="match status" value="1"/>
</dbReference>
<dbReference type="Proteomes" id="UP001603857">
    <property type="component" value="Unassembled WGS sequence"/>
</dbReference>
<dbReference type="InterPro" id="IPR035595">
    <property type="entry name" value="UDP_glycos_trans_CS"/>
</dbReference>
<evidence type="ECO:0000256" key="1">
    <source>
        <dbReference type="ARBA" id="ARBA00009995"/>
    </source>
</evidence>
<evidence type="ECO:0000256" key="4">
    <source>
        <dbReference type="RuleBase" id="RU003718"/>
    </source>
</evidence>
<dbReference type="CDD" id="cd03784">
    <property type="entry name" value="GT1_Gtf-like"/>
    <property type="match status" value="1"/>
</dbReference>
<sequence>MEAGSMTRSHIALVSVPAFSHQVSILRFAKRLLQLHNNDFNVTCIIPTVGVSSTPSKSFFHTLPPNIHCIFLPSVHFDDLKNNGVPVEVQLQLSVSRVMPSVRDTLRSLLSSTNVVALIADAMVPEALEFVKEHNILSYIYFPCSSMLLSLCLHAPTLDQEVSCEYRDHPHLIKIPGCISIYGKDLPDSAQDRSSLNYKLFLKRCQKYRDVHDGILVNSFLEMEEEATKAIIQQSICNGNGVGDRNYPPIFPIGPIIQNGSSGQKNDCDLCLLWLDKQPPNSVLYVSFGSGGTLSQEQINELALGLELSRHKFLWVNLRAPNDRASATYFVNDSLVDDPLSYLPLGFLERTKGQGLVTSGWAPQVEVLDHESVGAFLTHCGWNSVLESVVHGVPMIAWPLFAEQRTNAALVTDGLKVAVRLNTSGESVVLKEEVAEVIKSVMEELEGEEIRRRMKELQKLAACAVMEDGSAGKTLSKLALKWRSLGNQKIERGEPLDEETHDEGEGLL</sequence>
<dbReference type="Pfam" id="PF00201">
    <property type="entry name" value="UDPGT"/>
    <property type="match status" value="1"/>
</dbReference>
<dbReference type="FunFam" id="3.40.50.2000:FF:000051">
    <property type="entry name" value="Glycosyltransferase"/>
    <property type="match status" value="1"/>
</dbReference>
<protein>
    <recommendedName>
        <fullName evidence="5">Glycosyltransferase</fullName>
        <ecNumber evidence="5">2.4.1.-</ecNumber>
    </recommendedName>
</protein>
<evidence type="ECO:0000313" key="6">
    <source>
        <dbReference type="EMBL" id="KAL2319943.1"/>
    </source>
</evidence>
<evidence type="ECO:0000256" key="5">
    <source>
        <dbReference type="RuleBase" id="RU362057"/>
    </source>
</evidence>
<accession>A0ABD1L961</accession>
<organism evidence="6 7">
    <name type="scientific">Flemingia macrophylla</name>
    <dbReference type="NCBI Taxonomy" id="520843"/>
    <lineage>
        <taxon>Eukaryota</taxon>
        <taxon>Viridiplantae</taxon>
        <taxon>Streptophyta</taxon>
        <taxon>Embryophyta</taxon>
        <taxon>Tracheophyta</taxon>
        <taxon>Spermatophyta</taxon>
        <taxon>Magnoliopsida</taxon>
        <taxon>eudicotyledons</taxon>
        <taxon>Gunneridae</taxon>
        <taxon>Pentapetalae</taxon>
        <taxon>rosids</taxon>
        <taxon>fabids</taxon>
        <taxon>Fabales</taxon>
        <taxon>Fabaceae</taxon>
        <taxon>Papilionoideae</taxon>
        <taxon>50 kb inversion clade</taxon>
        <taxon>NPAAA clade</taxon>
        <taxon>indigoferoid/millettioid clade</taxon>
        <taxon>Phaseoleae</taxon>
        <taxon>Flemingia</taxon>
    </lineage>
</organism>
<dbReference type="EMBL" id="JBGMDY010000010">
    <property type="protein sequence ID" value="KAL2319943.1"/>
    <property type="molecule type" value="Genomic_DNA"/>
</dbReference>
<dbReference type="EC" id="2.4.1.-" evidence="5"/>
<dbReference type="SUPFAM" id="SSF53756">
    <property type="entry name" value="UDP-Glycosyltransferase/glycogen phosphorylase"/>
    <property type="match status" value="1"/>
</dbReference>
<keyword evidence="3 4" id="KW-0808">Transferase</keyword>